<keyword evidence="6 7" id="KW-0472">Membrane</keyword>
<dbReference type="GO" id="GO:0005886">
    <property type="term" value="C:plasma membrane"/>
    <property type="evidence" value="ECO:0007669"/>
    <property type="project" value="UniProtKB-SubCell"/>
</dbReference>
<dbReference type="Pfam" id="PF12911">
    <property type="entry name" value="OppC_N"/>
    <property type="match status" value="1"/>
</dbReference>
<keyword evidence="4 7" id="KW-0812">Transmembrane</keyword>
<evidence type="ECO:0000313" key="10">
    <source>
        <dbReference type="Proteomes" id="UP000321058"/>
    </source>
</evidence>
<evidence type="ECO:0000256" key="2">
    <source>
        <dbReference type="ARBA" id="ARBA00022448"/>
    </source>
</evidence>
<dbReference type="Proteomes" id="UP000321058">
    <property type="component" value="Unassembled WGS sequence"/>
</dbReference>
<evidence type="ECO:0000313" key="9">
    <source>
        <dbReference type="EMBL" id="GEP53624.1"/>
    </source>
</evidence>
<dbReference type="RefSeq" id="WP_147146443.1">
    <property type="nucleotide sequence ID" value="NZ_BKAJ01000013.1"/>
</dbReference>
<dbReference type="PROSITE" id="PS50928">
    <property type="entry name" value="ABC_TM1"/>
    <property type="match status" value="1"/>
</dbReference>
<dbReference type="CDD" id="cd06261">
    <property type="entry name" value="TM_PBP2"/>
    <property type="match status" value="1"/>
</dbReference>
<keyword evidence="5 7" id="KW-1133">Transmembrane helix</keyword>
<keyword evidence="2 7" id="KW-0813">Transport</keyword>
<accession>A0A512N3S3</accession>
<dbReference type="SUPFAM" id="SSF161098">
    <property type="entry name" value="MetI-like"/>
    <property type="match status" value="1"/>
</dbReference>
<dbReference type="Pfam" id="PF00528">
    <property type="entry name" value="BPD_transp_1"/>
    <property type="match status" value="1"/>
</dbReference>
<evidence type="ECO:0000256" key="4">
    <source>
        <dbReference type="ARBA" id="ARBA00022692"/>
    </source>
</evidence>
<evidence type="ECO:0000259" key="8">
    <source>
        <dbReference type="PROSITE" id="PS50928"/>
    </source>
</evidence>
<feature type="transmembrane region" description="Helical" evidence="7">
    <location>
        <begin position="125"/>
        <end position="149"/>
    </location>
</feature>
<evidence type="ECO:0000256" key="7">
    <source>
        <dbReference type="RuleBase" id="RU363032"/>
    </source>
</evidence>
<dbReference type="InterPro" id="IPR000515">
    <property type="entry name" value="MetI-like"/>
</dbReference>
<feature type="transmembrane region" description="Helical" evidence="7">
    <location>
        <begin position="78"/>
        <end position="104"/>
    </location>
</feature>
<dbReference type="GO" id="GO:0055085">
    <property type="term" value="P:transmembrane transport"/>
    <property type="evidence" value="ECO:0007669"/>
    <property type="project" value="InterPro"/>
</dbReference>
<name>A0A512N3S3_9HYPH</name>
<proteinExistence type="inferred from homology"/>
<reference evidence="9 10" key="1">
    <citation type="submission" date="2019-07" db="EMBL/GenBank/DDBJ databases">
        <title>Whole genome shotgun sequence of Reyranella soli NBRC 108950.</title>
        <authorList>
            <person name="Hosoyama A."/>
            <person name="Uohara A."/>
            <person name="Ohji S."/>
            <person name="Ichikawa N."/>
        </authorList>
    </citation>
    <scope>NUCLEOTIDE SEQUENCE [LARGE SCALE GENOMIC DNA]</scope>
    <source>
        <strain evidence="9 10">NBRC 108950</strain>
    </source>
</reference>
<dbReference type="InterPro" id="IPR025966">
    <property type="entry name" value="OppC_N"/>
</dbReference>
<comment type="similarity">
    <text evidence="7">Belongs to the binding-protein-dependent transport system permease family.</text>
</comment>
<dbReference type="Gene3D" id="1.10.3720.10">
    <property type="entry name" value="MetI-like"/>
    <property type="match status" value="1"/>
</dbReference>
<evidence type="ECO:0000256" key="6">
    <source>
        <dbReference type="ARBA" id="ARBA00023136"/>
    </source>
</evidence>
<gene>
    <name evidence="9" type="ORF">RSO01_07900</name>
</gene>
<sequence>MKWFGPRLKIQIGIVLVLGMCVLAIFAPLLAPHDPYTQNLMLRLKPPVWDDRGSWAYPLGTDNFGRDLLSRLIYGSRLSIVVGLMAMLVALTFGTTLGLVAGYLGGRTEQVIMRFADGYQAIPEILLAIVVVAVFGGGVVVLVLVLGFAGWESYTRVAFNLTRSLRERPFVEAAVASGAGGRYVMWRHILPQMSPVLTVIATLQVGQLILQETALSFLGLGLPPPTATWGNILAEGRDRLLVAPWIANLAGIAIVLLVLGVNLLGNGLRETLDPRRADRR</sequence>
<dbReference type="OrthoDB" id="9766870at2"/>
<dbReference type="PANTHER" id="PTHR43386:SF25">
    <property type="entry name" value="PEPTIDE ABC TRANSPORTER PERMEASE PROTEIN"/>
    <property type="match status" value="1"/>
</dbReference>
<feature type="domain" description="ABC transmembrane type-1" evidence="8">
    <location>
        <begin position="76"/>
        <end position="265"/>
    </location>
</feature>
<evidence type="ECO:0000256" key="3">
    <source>
        <dbReference type="ARBA" id="ARBA00022475"/>
    </source>
</evidence>
<dbReference type="PANTHER" id="PTHR43386">
    <property type="entry name" value="OLIGOPEPTIDE TRANSPORT SYSTEM PERMEASE PROTEIN APPC"/>
    <property type="match status" value="1"/>
</dbReference>
<comment type="subcellular location">
    <subcellularLocation>
        <location evidence="1 7">Cell membrane</location>
        <topology evidence="1 7">Multi-pass membrane protein</topology>
    </subcellularLocation>
</comment>
<dbReference type="InterPro" id="IPR035906">
    <property type="entry name" value="MetI-like_sf"/>
</dbReference>
<organism evidence="9 10">
    <name type="scientific">Reyranella soli</name>
    <dbReference type="NCBI Taxonomy" id="1230389"/>
    <lineage>
        <taxon>Bacteria</taxon>
        <taxon>Pseudomonadati</taxon>
        <taxon>Pseudomonadota</taxon>
        <taxon>Alphaproteobacteria</taxon>
        <taxon>Hyphomicrobiales</taxon>
        <taxon>Reyranellaceae</taxon>
        <taxon>Reyranella</taxon>
    </lineage>
</organism>
<evidence type="ECO:0000256" key="5">
    <source>
        <dbReference type="ARBA" id="ARBA00022989"/>
    </source>
</evidence>
<protein>
    <submittedName>
        <fullName evidence="9">ABC transporter permease</fullName>
    </submittedName>
</protein>
<keyword evidence="10" id="KW-1185">Reference proteome</keyword>
<dbReference type="EMBL" id="BKAJ01000013">
    <property type="protein sequence ID" value="GEP53624.1"/>
    <property type="molecule type" value="Genomic_DNA"/>
</dbReference>
<feature type="transmembrane region" description="Helical" evidence="7">
    <location>
        <begin position="242"/>
        <end position="265"/>
    </location>
</feature>
<comment type="caution">
    <text evidence="9">The sequence shown here is derived from an EMBL/GenBank/DDBJ whole genome shotgun (WGS) entry which is preliminary data.</text>
</comment>
<dbReference type="InterPro" id="IPR050366">
    <property type="entry name" value="BP-dependent_transpt_permease"/>
</dbReference>
<keyword evidence="3" id="KW-1003">Cell membrane</keyword>
<dbReference type="AlphaFoldDB" id="A0A512N3S3"/>
<feature type="transmembrane region" description="Helical" evidence="7">
    <location>
        <begin position="12"/>
        <end position="31"/>
    </location>
</feature>
<evidence type="ECO:0000256" key="1">
    <source>
        <dbReference type="ARBA" id="ARBA00004651"/>
    </source>
</evidence>